<dbReference type="Proteomes" id="UP000051733">
    <property type="component" value="Unassembled WGS sequence"/>
</dbReference>
<evidence type="ECO:0000313" key="2">
    <source>
        <dbReference type="Proteomes" id="UP000051733"/>
    </source>
</evidence>
<gene>
    <name evidence="1" type="ORF">FC26_GL002142</name>
</gene>
<name>A0A0R2AFQ9_9LACO</name>
<organism evidence="1 2">
    <name type="scientific">Paucilactobacillus vaccinostercus DSM 20634</name>
    <dbReference type="NCBI Taxonomy" id="1423813"/>
    <lineage>
        <taxon>Bacteria</taxon>
        <taxon>Bacillati</taxon>
        <taxon>Bacillota</taxon>
        <taxon>Bacilli</taxon>
        <taxon>Lactobacillales</taxon>
        <taxon>Lactobacillaceae</taxon>
        <taxon>Paucilactobacillus</taxon>
    </lineage>
</organism>
<accession>A0A0R2AFQ9</accession>
<dbReference type="EMBL" id="AYYY01000005">
    <property type="protein sequence ID" value="KRM62566.1"/>
    <property type="molecule type" value="Genomic_DNA"/>
</dbReference>
<dbReference type="PATRIC" id="fig|1423813.3.peg.2181"/>
<dbReference type="AlphaFoldDB" id="A0A0R2AFQ9"/>
<proteinExistence type="predicted"/>
<sequence>MNELKEWNDKKIRLKRYRGLLLAQSIDLTNFHEEVDSTHSIGDDQKCQICCQYRNLMKRINDVKQLIQATEQQTVIVKANQSVPKRRYYYICVDHERTIYVIRDKGIRDAEGWIPLEKRRDMKATRVSQARAFQVLQILDQKNRKDRINFLRHDNFYFGVVDKG</sequence>
<keyword evidence="2" id="KW-1185">Reference proteome</keyword>
<dbReference type="OrthoDB" id="2333848at2"/>
<protein>
    <submittedName>
        <fullName evidence="1">Uncharacterized protein</fullName>
    </submittedName>
</protein>
<reference evidence="1 2" key="1">
    <citation type="journal article" date="2015" name="Genome Announc.">
        <title>Expanding the biotechnology potential of lactobacilli through comparative genomics of 213 strains and associated genera.</title>
        <authorList>
            <person name="Sun Z."/>
            <person name="Harris H.M."/>
            <person name="McCann A."/>
            <person name="Guo C."/>
            <person name="Argimon S."/>
            <person name="Zhang W."/>
            <person name="Yang X."/>
            <person name="Jeffery I.B."/>
            <person name="Cooney J.C."/>
            <person name="Kagawa T.F."/>
            <person name="Liu W."/>
            <person name="Song Y."/>
            <person name="Salvetti E."/>
            <person name="Wrobel A."/>
            <person name="Rasinkangas P."/>
            <person name="Parkhill J."/>
            <person name="Rea M.C."/>
            <person name="O'Sullivan O."/>
            <person name="Ritari J."/>
            <person name="Douillard F.P."/>
            <person name="Paul Ross R."/>
            <person name="Yang R."/>
            <person name="Briner A.E."/>
            <person name="Felis G.E."/>
            <person name="de Vos W.M."/>
            <person name="Barrangou R."/>
            <person name="Klaenhammer T.R."/>
            <person name="Caufield P.W."/>
            <person name="Cui Y."/>
            <person name="Zhang H."/>
            <person name="O'Toole P.W."/>
        </authorList>
    </citation>
    <scope>NUCLEOTIDE SEQUENCE [LARGE SCALE GENOMIC DNA]</scope>
    <source>
        <strain evidence="1 2">DSM 20634</strain>
    </source>
</reference>
<comment type="caution">
    <text evidence="1">The sequence shown here is derived from an EMBL/GenBank/DDBJ whole genome shotgun (WGS) entry which is preliminary data.</text>
</comment>
<evidence type="ECO:0000313" key="1">
    <source>
        <dbReference type="EMBL" id="KRM62566.1"/>
    </source>
</evidence>
<dbReference type="RefSeq" id="WP_057777252.1">
    <property type="nucleotide sequence ID" value="NZ_AYYY01000005.1"/>
</dbReference>